<organism evidence="3 4">
    <name type="scientific">Pseudozyma antarctica</name>
    <name type="common">Yeast</name>
    <name type="synonym">Candida antarctica</name>
    <dbReference type="NCBI Taxonomy" id="84753"/>
    <lineage>
        <taxon>Eukaryota</taxon>
        <taxon>Fungi</taxon>
        <taxon>Dikarya</taxon>
        <taxon>Basidiomycota</taxon>
        <taxon>Ustilaginomycotina</taxon>
        <taxon>Ustilaginomycetes</taxon>
        <taxon>Ustilaginales</taxon>
        <taxon>Ustilaginaceae</taxon>
        <taxon>Moesziomyces</taxon>
    </lineage>
</organism>
<evidence type="ECO:0000256" key="1">
    <source>
        <dbReference type="SAM" id="MobiDB-lite"/>
    </source>
</evidence>
<dbReference type="EMBL" id="OOIQ01000001">
    <property type="protein sequence ID" value="SPO43101.1"/>
    <property type="molecule type" value="Genomic_DNA"/>
</dbReference>
<evidence type="ECO:0000313" key="4">
    <source>
        <dbReference type="Proteomes" id="UP000325008"/>
    </source>
</evidence>
<proteinExistence type="predicted"/>
<feature type="chain" id="PRO_5023071649" evidence="2">
    <location>
        <begin position="26"/>
        <end position="478"/>
    </location>
</feature>
<sequence length="478" mass="51318">MLFGKSSVSTGLLAMVTLSLTVAAALDPIEQHLLARDGDVFSQSKAPSGKHATPVNLSNVQASKQAVLKLVGDDLHTPTQSETLLEDSKFAVPGDVAAQLGDRAHCSLGHDTANIKRIRYEMTVQIDSDESGSTTEASSESVRGTVVKATSGLYSDANPDKGACAKSLARHGETCVNRPYIVPRSALPDLSESKASSAADGKLGKRAFGDAASDGKDQTSLTTSIGAASVSSPQGSMCVDTVKREKEVTKVVPTDAHKAAQDPGSKLYFELVRNDEKPGVWNQIIYDKHGKPVDITHLQLSTNMSFWRAEYYCAECPKGTQKHTVLYENIEIEVDDFDEHATPAVQCQGQGKATNVHKKDKSRYAHKNNSGVDYKGVIFSIDRVTLGKFDAKGKGGLVAVTENQVGRFSGSVLDDPKKSPPPNRYSSQLNDASAAPGGSGGPISKRDSEEERPAPALKGFAKRDFWDFIFKDDPMLQF</sequence>
<feature type="region of interest" description="Disordered" evidence="1">
    <location>
        <begin position="409"/>
        <end position="456"/>
    </location>
</feature>
<keyword evidence="4" id="KW-1185">Reference proteome</keyword>
<dbReference type="OrthoDB" id="2548355at2759"/>
<evidence type="ECO:0000313" key="3">
    <source>
        <dbReference type="EMBL" id="SPO43101.1"/>
    </source>
</evidence>
<reference evidence="3" key="1">
    <citation type="submission" date="2018-03" db="EMBL/GenBank/DDBJ databases">
        <authorList>
            <person name="Guldener U."/>
        </authorList>
    </citation>
    <scope>NUCLEOTIDE SEQUENCE [LARGE SCALE GENOMIC DNA]</scope>
    <source>
        <strain evidence="3">ATCC34888</strain>
    </source>
</reference>
<dbReference type="Proteomes" id="UP000325008">
    <property type="component" value="Unassembled WGS sequence"/>
</dbReference>
<comment type="caution">
    <text evidence="3">The sequence shown here is derived from an EMBL/GenBank/DDBJ whole genome shotgun (WGS) entry which is preliminary data.</text>
</comment>
<name>A0A5C3FHU0_PSEA2</name>
<feature type="signal peptide" evidence="2">
    <location>
        <begin position="1"/>
        <end position="25"/>
    </location>
</feature>
<dbReference type="RefSeq" id="XP_014659847.1">
    <property type="nucleotide sequence ID" value="XM_014804361.1"/>
</dbReference>
<protein>
    <submittedName>
        <fullName evidence="3">Uncharacterized protein</fullName>
    </submittedName>
</protein>
<keyword evidence="2" id="KW-0732">Signal</keyword>
<evidence type="ECO:0000256" key="2">
    <source>
        <dbReference type="SAM" id="SignalP"/>
    </source>
</evidence>
<accession>A0A5C3FHU0</accession>
<dbReference type="AlphaFoldDB" id="A0A5C3FHU0"/>
<gene>
    <name evidence="3" type="ORF">PSANT_00785</name>
</gene>
<feature type="compositionally biased region" description="Basic and acidic residues" evidence="1">
    <location>
        <begin position="444"/>
        <end position="453"/>
    </location>
</feature>